<evidence type="ECO:0000313" key="3">
    <source>
        <dbReference type="Proteomes" id="UP000279307"/>
    </source>
</evidence>
<dbReference type="InterPro" id="IPR003961">
    <property type="entry name" value="FN3_dom"/>
</dbReference>
<keyword evidence="1" id="KW-0472">Membrane</keyword>
<dbReference type="AlphaFoldDB" id="A0A3L8DM48"/>
<keyword evidence="1" id="KW-0812">Transmembrane</keyword>
<sequence>MCTLWDNYICGSIQTYYDNQTIEVVAYNMGVPEPGVPFEVSKTMLDKTMLAIPDKPSNFSITVLNNSVVDLQWYHPWKTGNHLKYFYIQIYLTSTNFQKLCEEDDLLKTRGLPTTVKLSVTNYTRYYSKRLYLFPSTRYIVSIQAVTYANKFSETMYKTFKTPSTLTFNGHLEYMLYDSIYTISLNIPPVLNNTQNSMMHIIVKGPQETKSCETHSKIPEDLQAYVGIDANDVAWQAAELPTLELAGKPFIVGNNLSYGNAKNCPLRSKEFYEITVIITEHNQNVHNKPNMLKISIFNATESSTEHKKWLIFIILIFVVPGAAFYFYQRYVFYLML</sequence>
<dbReference type="EMBL" id="QOIP01000006">
    <property type="protein sequence ID" value="RLU21510.1"/>
    <property type="molecule type" value="Genomic_DNA"/>
</dbReference>
<dbReference type="SUPFAM" id="SSF49265">
    <property type="entry name" value="Fibronectin type III"/>
    <property type="match status" value="1"/>
</dbReference>
<keyword evidence="1" id="KW-1133">Transmembrane helix</keyword>
<dbReference type="InterPro" id="IPR036116">
    <property type="entry name" value="FN3_sf"/>
</dbReference>
<accession>A0A3L8DM48</accession>
<dbReference type="Proteomes" id="UP000279307">
    <property type="component" value="Chromosome 6"/>
</dbReference>
<gene>
    <name evidence="2" type="ORF">DMN91_005883</name>
</gene>
<evidence type="ECO:0000256" key="1">
    <source>
        <dbReference type="SAM" id="Phobius"/>
    </source>
</evidence>
<evidence type="ECO:0008006" key="4">
    <source>
        <dbReference type="Google" id="ProtNLM"/>
    </source>
</evidence>
<evidence type="ECO:0000313" key="2">
    <source>
        <dbReference type="EMBL" id="RLU21510.1"/>
    </source>
</evidence>
<comment type="caution">
    <text evidence="2">The sequence shown here is derived from an EMBL/GenBank/DDBJ whole genome shotgun (WGS) entry which is preliminary data.</text>
</comment>
<reference evidence="2 3" key="1">
    <citation type="journal article" date="2018" name="Genome Res.">
        <title>The genomic architecture and molecular evolution of ant odorant receptors.</title>
        <authorList>
            <person name="McKenzie S.K."/>
            <person name="Kronauer D.J.C."/>
        </authorList>
    </citation>
    <scope>NUCLEOTIDE SEQUENCE [LARGE SCALE GENOMIC DNA]</scope>
    <source>
        <strain evidence="2">Clonal line C1</strain>
    </source>
</reference>
<dbReference type="OrthoDB" id="6417559at2759"/>
<name>A0A3L8DM48_OOCBI</name>
<dbReference type="Gene3D" id="2.60.40.10">
    <property type="entry name" value="Immunoglobulins"/>
    <property type="match status" value="1"/>
</dbReference>
<dbReference type="CDD" id="cd00063">
    <property type="entry name" value="FN3"/>
    <property type="match status" value="1"/>
</dbReference>
<feature type="transmembrane region" description="Helical" evidence="1">
    <location>
        <begin position="309"/>
        <end position="327"/>
    </location>
</feature>
<protein>
    <recommendedName>
        <fullName evidence="4">Tyrosine-protein phosphatase 10D</fullName>
    </recommendedName>
</protein>
<dbReference type="InterPro" id="IPR013783">
    <property type="entry name" value="Ig-like_fold"/>
</dbReference>
<organism evidence="2 3">
    <name type="scientific">Ooceraea biroi</name>
    <name type="common">Clonal raider ant</name>
    <name type="synonym">Cerapachys biroi</name>
    <dbReference type="NCBI Taxonomy" id="2015173"/>
    <lineage>
        <taxon>Eukaryota</taxon>
        <taxon>Metazoa</taxon>
        <taxon>Ecdysozoa</taxon>
        <taxon>Arthropoda</taxon>
        <taxon>Hexapoda</taxon>
        <taxon>Insecta</taxon>
        <taxon>Pterygota</taxon>
        <taxon>Neoptera</taxon>
        <taxon>Endopterygota</taxon>
        <taxon>Hymenoptera</taxon>
        <taxon>Apocrita</taxon>
        <taxon>Aculeata</taxon>
        <taxon>Formicoidea</taxon>
        <taxon>Formicidae</taxon>
        <taxon>Dorylinae</taxon>
        <taxon>Ooceraea</taxon>
    </lineage>
</organism>
<proteinExistence type="predicted"/>